<reference evidence="1 2" key="1">
    <citation type="submission" date="2019-05" db="EMBL/GenBank/DDBJ databases">
        <title>A comparative analysis of the Nautiliaceae.</title>
        <authorList>
            <person name="Grosche A."/>
            <person name="Smedile F."/>
            <person name="Vetriani C."/>
        </authorList>
    </citation>
    <scope>NUCLEOTIDE SEQUENCE [LARGE SCALE GENOMIC DNA]</scope>
    <source>
        <strain evidence="1 2">TB-2</strain>
    </source>
</reference>
<protein>
    <recommendedName>
        <fullName evidence="3">Extracellular solute-binding protein</fullName>
    </recommendedName>
</protein>
<gene>
    <name evidence="1" type="ORF">FE773_00140</name>
</gene>
<keyword evidence="2" id="KW-1185">Reference proteome</keyword>
<accession>A0ABX5VEF3</accession>
<dbReference type="SUPFAM" id="SSF53850">
    <property type="entry name" value="Periplasmic binding protein-like II"/>
    <property type="match status" value="1"/>
</dbReference>
<dbReference type="Proteomes" id="UP000306825">
    <property type="component" value="Chromosome"/>
</dbReference>
<evidence type="ECO:0000313" key="2">
    <source>
        <dbReference type="Proteomes" id="UP000306825"/>
    </source>
</evidence>
<organism evidence="1 2">
    <name type="scientific">Caminibacter mediatlanticus TB-2</name>
    <dbReference type="NCBI Taxonomy" id="391592"/>
    <lineage>
        <taxon>Bacteria</taxon>
        <taxon>Pseudomonadati</taxon>
        <taxon>Campylobacterota</taxon>
        <taxon>Epsilonproteobacteria</taxon>
        <taxon>Nautiliales</taxon>
        <taxon>Nautiliaceae</taxon>
        <taxon>Caminibacter</taxon>
    </lineage>
</organism>
<name>A0ABX5VEF3_9BACT</name>
<sequence>MNQPVSTLKTDKNVKDTRIFINFLLSKEAQLQVVKQNYILILKGIKPPKDYGDISKIKIIKTDPKVINKNIEKIKKNLQNFLAVLNRLRIKKYYLSFF</sequence>
<dbReference type="Gene3D" id="3.40.190.10">
    <property type="entry name" value="Periplasmic binding protein-like II"/>
    <property type="match status" value="2"/>
</dbReference>
<evidence type="ECO:0008006" key="3">
    <source>
        <dbReference type="Google" id="ProtNLM"/>
    </source>
</evidence>
<dbReference type="EMBL" id="CP040463">
    <property type="protein sequence ID" value="QCT95336.1"/>
    <property type="molecule type" value="Genomic_DNA"/>
</dbReference>
<proteinExistence type="predicted"/>
<evidence type="ECO:0000313" key="1">
    <source>
        <dbReference type="EMBL" id="QCT95336.1"/>
    </source>
</evidence>